<dbReference type="EMBL" id="CP013068">
    <property type="protein sequence ID" value="ALV27378.1"/>
    <property type="molecule type" value="Genomic_DNA"/>
</dbReference>
<feature type="transmembrane region" description="Helical" evidence="1">
    <location>
        <begin position="9"/>
        <end position="28"/>
    </location>
</feature>
<feature type="transmembrane region" description="Helical" evidence="1">
    <location>
        <begin position="61"/>
        <end position="94"/>
    </location>
</feature>
<gene>
    <name evidence="2" type="ORF">APZ00_10185</name>
</gene>
<proteinExistence type="predicted"/>
<sequence length="105" mass="10446">MFQRIPKTASLRTIAAGIVLGLLAEALLPTSATVTVVAIALAASVSITAALGWLARADAVAGVLFMAVVIAAGSITAGLAMLAVSLLAATMIAVNEALTDHYAGR</sequence>
<dbReference type="KEGG" id="pphr:APZ00_10185"/>
<keyword evidence="1" id="KW-0472">Membrane</keyword>
<evidence type="ECO:0000256" key="1">
    <source>
        <dbReference type="SAM" id="Phobius"/>
    </source>
</evidence>
<evidence type="ECO:0000313" key="3">
    <source>
        <dbReference type="Proteomes" id="UP000064921"/>
    </source>
</evidence>
<organism evidence="2 3">
    <name type="scientific">Pannonibacter phragmitetus</name>
    <dbReference type="NCBI Taxonomy" id="121719"/>
    <lineage>
        <taxon>Bacteria</taxon>
        <taxon>Pseudomonadati</taxon>
        <taxon>Pseudomonadota</taxon>
        <taxon>Alphaproteobacteria</taxon>
        <taxon>Hyphomicrobiales</taxon>
        <taxon>Stappiaceae</taxon>
        <taxon>Pannonibacter</taxon>
    </lineage>
</organism>
<accession>A0A0U3P3F7</accession>
<dbReference type="RefSeq" id="WP_058898857.1">
    <property type="nucleotide sequence ID" value="NZ_CP013068.1"/>
</dbReference>
<reference evidence="2 3" key="1">
    <citation type="submission" date="2015-10" db="EMBL/GenBank/DDBJ databases">
        <title>The world's first case of liver abscess caused by Pannonibacter phragmitetus.</title>
        <authorList>
            <person name="Ming D."/>
            <person name="Wang M."/>
            <person name="Zhou Y."/>
            <person name="Jiang T."/>
            <person name="Hu S."/>
        </authorList>
    </citation>
    <scope>NUCLEOTIDE SEQUENCE [LARGE SCALE GENOMIC DNA]</scope>
    <source>
        <strain evidence="2 3">31801</strain>
    </source>
</reference>
<keyword evidence="3" id="KW-1185">Reference proteome</keyword>
<dbReference type="Proteomes" id="UP000064921">
    <property type="component" value="Chromosome"/>
</dbReference>
<keyword evidence="1" id="KW-0812">Transmembrane</keyword>
<evidence type="ECO:0000313" key="2">
    <source>
        <dbReference type="EMBL" id="ALV27378.1"/>
    </source>
</evidence>
<dbReference type="STRING" id="121719.APZ00_10185"/>
<name>A0A0U3P3F7_9HYPH</name>
<protein>
    <submittedName>
        <fullName evidence="2">Uncharacterized protein</fullName>
    </submittedName>
</protein>
<feature type="transmembrane region" description="Helical" evidence="1">
    <location>
        <begin position="34"/>
        <end position="54"/>
    </location>
</feature>
<keyword evidence="1" id="KW-1133">Transmembrane helix</keyword>
<dbReference type="AlphaFoldDB" id="A0A0U3P3F7"/>